<reference evidence="3" key="2">
    <citation type="submission" date="2017-12" db="EMBL/GenBank/DDBJ databases">
        <title>Genome sequence of the Bar-tailed Godwit (Limosa lapponica baueri).</title>
        <authorList>
            <person name="Lima N.C.B."/>
            <person name="Parody-Merino A.M."/>
            <person name="Battley P.F."/>
            <person name="Fidler A.E."/>
            <person name="Prosdocimi F."/>
        </authorList>
    </citation>
    <scope>NUCLEOTIDE SEQUENCE [LARGE SCALE GENOMIC DNA]</scope>
</reference>
<reference evidence="3" key="1">
    <citation type="submission" date="2017-11" db="EMBL/GenBank/DDBJ databases">
        <authorList>
            <person name="Lima N.C."/>
            <person name="Parody-Merino A.M."/>
            <person name="Battley P.F."/>
            <person name="Fidler A.E."/>
            <person name="Prosdocimi F."/>
        </authorList>
    </citation>
    <scope>NUCLEOTIDE SEQUENCE [LARGE SCALE GENOMIC DNA]</scope>
</reference>
<feature type="region of interest" description="Disordered" evidence="1">
    <location>
        <begin position="1"/>
        <end position="37"/>
    </location>
</feature>
<gene>
    <name evidence="2" type="ORF">llap_8406</name>
</gene>
<dbReference type="EMBL" id="KZ506139">
    <property type="protein sequence ID" value="PKU41295.1"/>
    <property type="molecule type" value="Genomic_DNA"/>
</dbReference>
<keyword evidence="3" id="KW-1185">Reference proteome</keyword>
<sequence>MHPLNDSFGRNRKKHLISISTGKQAAGLGERPRWPESARRWAGVRTGSAGHGHCPAARTDVPAMAFCAD</sequence>
<protein>
    <submittedName>
        <fullName evidence="2">Uncharacterized protein</fullName>
    </submittedName>
</protein>
<evidence type="ECO:0000256" key="1">
    <source>
        <dbReference type="SAM" id="MobiDB-lite"/>
    </source>
</evidence>
<name>A0A2I0U5H6_LIMLA</name>
<dbReference type="Proteomes" id="UP000233556">
    <property type="component" value="Unassembled WGS sequence"/>
</dbReference>
<evidence type="ECO:0000313" key="3">
    <source>
        <dbReference type="Proteomes" id="UP000233556"/>
    </source>
</evidence>
<organism evidence="2 3">
    <name type="scientific">Limosa lapponica baueri</name>
    <dbReference type="NCBI Taxonomy" id="1758121"/>
    <lineage>
        <taxon>Eukaryota</taxon>
        <taxon>Metazoa</taxon>
        <taxon>Chordata</taxon>
        <taxon>Craniata</taxon>
        <taxon>Vertebrata</taxon>
        <taxon>Euteleostomi</taxon>
        <taxon>Archelosauria</taxon>
        <taxon>Archosauria</taxon>
        <taxon>Dinosauria</taxon>
        <taxon>Saurischia</taxon>
        <taxon>Theropoda</taxon>
        <taxon>Coelurosauria</taxon>
        <taxon>Aves</taxon>
        <taxon>Neognathae</taxon>
        <taxon>Neoaves</taxon>
        <taxon>Charadriiformes</taxon>
        <taxon>Scolopacidae</taxon>
        <taxon>Limosa</taxon>
    </lineage>
</organism>
<dbReference type="AlphaFoldDB" id="A0A2I0U5H6"/>
<accession>A0A2I0U5H6</accession>
<proteinExistence type="predicted"/>
<evidence type="ECO:0000313" key="2">
    <source>
        <dbReference type="EMBL" id="PKU41295.1"/>
    </source>
</evidence>